<dbReference type="PIRSF" id="PIRSF028983">
    <property type="entry name" value="BCP1"/>
    <property type="match status" value="1"/>
</dbReference>
<comment type="caution">
    <text evidence="5">The sequence shown here is derived from an EMBL/GenBank/DDBJ whole genome shotgun (WGS) entry which is preliminary data.</text>
</comment>
<dbReference type="EMBL" id="JAVHNS010000008">
    <property type="protein sequence ID" value="KAK6345996.1"/>
    <property type="molecule type" value="Genomic_DNA"/>
</dbReference>
<sequence length="294" mass="32513">MSPPPPPPPPKKQKKSKKRAQTSESSSSESDSEIIPIDFEFFDPQPQDFHGIKTLLRQLFDADSPLLDLSSLTDTIISQSLLGTTVKVDGRDGDPFFFLTVLNLRLCGEVEGVKGLVGYVRSVTESTGLGGVLAPLLSGGDEVNVAVVLSERLINMPADISPPAYRMLLEEIQAAVEDNEPYNFTHYLLLSKSYKEIESTLPPTSPELPAQKRLKPTKKSKKEKKREEGKIFDFHPEDATFQKHSIDGMVYAYKNEPPPEMADSKRAFQEVGVVACGRVMLMSKEGFERAVGEL</sequence>
<comment type="similarity">
    <text evidence="2 3">Belongs to the BCP1 family.</text>
</comment>
<accession>A0AAV9UU93</accession>
<keyword evidence="3" id="KW-0539">Nucleus</keyword>
<feature type="compositionally biased region" description="Basic residues" evidence="4">
    <location>
        <begin position="212"/>
        <end position="224"/>
    </location>
</feature>
<evidence type="ECO:0000313" key="5">
    <source>
        <dbReference type="EMBL" id="KAK6345996.1"/>
    </source>
</evidence>
<comment type="function">
    <text evidence="1 3">Involved in nuclear export, actin cytoskeleton organization and vesicular transport.</text>
</comment>
<comment type="subcellular location">
    <subcellularLocation>
        <location evidence="3">Nucleus</location>
    </subcellularLocation>
</comment>
<dbReference type="GO" id="GO:0005634">
    <property type="term" value="C:nucleus"/>
    <property type="evidence" value="ECO:0007669"/>
    <property type="project" value="UniProtKB-SubCell"/>
</dbReference>
<keyword evidence="3" id="KW-0653">Protein transport</keyword>
<gene>
    <name evidence="5" type="primary">BCP1</name>
    <name evidence="5" type="ORF">TWF730_010331</name>
</gene>
<evidence type="ECO:0000256" key="1">
    <source>
        <dbReference type="ARBA" id="ARBA00002688"/>
    </source>
</evidence>
<protein>
    <recommendedName>
        <fullName evidence="3">Protein BCP1</fullName>
    </recommendedName>
</protein>
<dbReference type="Pfam" id="PF13862">
    <property type="entry name" value="BCCIP"/>
    <property type="match status" value="1"/>
</dbReference>
<feature type="compositionally biased region" description="Low complexity" evidence="4">
    <location>
        <begin position="23"/>
        <end position="32"/>
    </location>
</feature>
<dbReference type="PANTHER" id="PTHR13261">
    <property type="entry name" value="BRCA2 AND CDKN1A INTERACTING PROTEIN"/>
    <property type="match status" value="1"/>
</dbReference>
<name>A0AAV9UU93_9PEZI</name>
<dbReference type="AlphaFoldDB" id="A0AAV9UU93"/>
<evidence type="ECO:0000256" key="3">
    <source>
        <dbReference type="PIRNR" id="PIRNR028983"/>
    </source>
</evidence>
<evidence type="ECO:0000256" key="4">
    <source>
        <dbReference type="SAM" id="MobiDB-lite"/>
    </source>
</evidence>
<keyword evidence="3" id="KW-0813">Transport</keyword>
<evidence type="ECO:0000313" key="6">
    <source>
        <dbReference type="Proteomes" id="UP001373714"/>
    </source>
</evidence>
<dbReference type="InterPro" id="IPR025602">
    <property type="entry name" value="BCP1_family"/>
</dbReference>
<keyword evidence="6" id="KW-1185">Reference proteome</keyword>
<feature type="region of interest" description="Disordered" evidence="4">
    <location>
        <begin position="1"/>
        <end position="32"/>
    </location>
</feature>
<dbReference type="Proteomes" id="UP001373714">
    <property type="component" value="Unassembled WGS sequence"/>
</dbReference>
<dbReference type="PANTHER" id="PTHR13261:SF0">
    <property type="entry name" value="BRCA2 AND CDKN1A-INTERACTING PROTEIN"/>
    <property type="match status" value="1"/>
</dbReference>
<feature type="compositionally biased region" description="Basic residues" evidence="4">
    <location>
        <begin position="11"/>
        <end position="20"/>
    </location>
</feature>
<feature type="region of interest" description="Disordered" evidence="4">
    <location>
        <begin position="200"/>
        <end position="228"/>
    </location>
</feature>
<evidence type="ECO:0000256" key="2">
    <source>
        <dbReference type="ARBA" id="ARBA00006781"/>
    </source>
</evidence>
<reference evidence="5 6" key="1">
    <citation type="submission" date="2019-10" db="EMBL/GenBank/DDBJ databases">
        <authorList>
            <person name="Palmer J.M."/>
        </authorList>
    </citation>
    <scope>NUCLEOTIDE SEQUENCE [LARGE SCALE GENOMIC DNA]</scope>
    <source>
        <strain evidence="5 6">TWF730</strain>
    </source>
</reference>
<dbReference type="GO" id="GO:0015031">
    <property type="term" value="P:protein transport"/>
    <property type="evidence" value="ECO:0007669"/>
    <property type="project" value="UniProtKB-KW"/>
</dbReference>
<feature type="compositionally biased region" description="Pro residues" evidence="4">
    <location>
        <begin position="1"/>
        <end position="10"/>
    </location>
</feature>
<organism evidence="5 6">
    <name type="scientific">Orbilia blumenaviensis</name>
    <dbReference type="NCBI Taxonomy" id="1796055"/>
    <lineage>
        <taxon>Eukaryota</taxon>
        <taxon>Fungi</taxon>
        <taxon>Dikarya</taxon>
        <taxon>Ascomycota</taxon>
        <taxon>Pezizomycotina</taxon>
        <taxon>Orbiliomycetes</taxon>
        <taxon>Orbiliales</taxon>
        <taxon>Orbiliaceae</taxon>
        <taxon>Orbilia</taxon>
    </lineage>
</organism>
<proteinExistence type="inferred from homology"/>